<evidence type="ECO:0000256" key="1">
    <source>
        <dbReference type="SAM" id="MobiDB-lite"/>
    </source>
</evidence>
<dbReference type="AlphaFoldDB" id="A0A6V1KCS5"/>
<feature type="region of interest" description="Disordered" evidence="1">
    <location>
        <begin position="106"/>
        <end position="126"/>
    </location>
</feature>
<feature type="chain" id="PRO_5030160703" evidence="2">
    <location>
        <begin position="21"/>
        <end position="126"/>
    </location>
</feature>
<dbReference type="EMBL" id="HBIU01053693">
    <property type="protein sequence ID" value="CAE0646870.1"/>
    <property type="molecule type" value="Transcribed_RNA"/>
</dbReference>
<feature type="region of interest" description="Disordered" evidence="1">
    <location>
        <begin position="28"/>
        <end position="53"/>
    </location>
</feature>
<keyword evidence="2" id="KW-0732">Signal</keyword>
<name>A0A6V1KCS5_HETAK</name>
<reference evidence="3" key="1">
    <citation type="submission" date="2021-01" db="EMBL/GenBank/DDBJ databases">
        <authorList>
            <person name="Corre E."/>
            <person name="Pelletier E."/>
            <person name="Niang G."/>
            <person name="Scheremetjew M."/>
            <person name="Finn R."/>
            <person name="Kale V."/>
            <person name="Holt S."/>
            <person name="Cochrane G."/>
            <person name="Meng A."/>
            <person name="Brown T."/>
            <person name="Cohen L."/>
        </authorList>
    </citation>
    <scope>NUCLEOTIDE SEQUENCE</scope>
    <source>
        <strain evidence="3">CCMP3107</strain>
    </source>
</reference>
<protein>
    <submittedName>
        <fullName evidence="3">Uncharacterized protein</fullName>
    </submittedName>
</protein>
<gene>
    <name evidence="3" type="ORF">HAKA00212_LOCUS23690</name>
</gene>
<sequence>MKFTFVLFLVLFLFFAFASGQEENAGVDHLREKRQQSKKKLRESSNAMKGHVENLKQMHDQLREKGTMHLEAMKGMHDHVKDRLKSFDAYDTAKALPNSLKARMEAHGLDFGPDKVPAPSVDDIEH</sequence>
<evidence type="ECO:0000256" key="2">
    <source>
        <dbReference type="SAM" id="SignalP"/>
    </source>
</evidence>
<evidence type="ECO:0000313" key="3">
    <source>
        <dbReference type="EMBL" id="CAE0646870.1"/>
    </source>
</evidence>
<feature type="signal peptide" evidence="2">
    <location>
        <begin position="1"/>
        <end position="20"/>
    </location>
</feature>
<proteinExistence type="predicted"/>
<accession>A0A6V1KCS5</accession>
<organism evidence="3">
    <name type="scientific">Heterosigma akashiwo</name>
    <name type="common">Chromophytic alga</name>
    <name type="synonym">Heterosigma carterae</name>
    <dbReference type="NCBI Taxonomy" id="2829"/>
    <lineage>
        <taxon>Eukaryota</taxon>
        <taxon>Sar</taxon>
        <taxon>Stramenopiles</taxon>
        <taxon>Ochrophyta</taxon>
        <taxon>Raphidophyceae</taxon>
        <taxon>Chattonellales</taxon>
        <taxon>Chattonellaceae</taxon>
        <taxon>Heterosigma</taxon>
    </lineage>
</organism>